<gene>
    <name evidence="2" type="ORF">NKR23_g6522</name>
</gene>
<dbReference type="Proteomes" id="UP001174694">
    <property type="component" value="Unassembled WGS sequence"/>
</dbReference>
<dbReference type="InterPro" id="IPR021858">
    <property type="entry name" value="Fun_TF"/>
</dbReference>
<dbReference type="PANTHER" id="PTHR37540">
    <property type="entry name" value="TRANSCRIPTION FACTOR (ACR-2), PUTATIVE-RELATED-RELATED"/>
    <property type="match status" value="1"/>
</dbReference>
<dbReference type="Pfam" id="PF11951">
    <property type="entry name" value="Fungal_trans_2"/>
    <property type="match status" value="1"/>
</dbReference>
<comment type="caution">
    <text evidence="2">The sequence shown here is derived from an EMBL/GenBank/DDBJ whole genome shotgun (WGS) entry which is preliminary data.</text>
</comment>
<dbReference type="AlphaFoldDB" id="A0AA38VE39"/>
<dbReference type="PANTHER" id="PTHR37540:SF5">
    <property type="entry name" value="TRANSCRIPTION FACTOR DOMAIN-CONTAINING PROTEIN"/>
    <property type="match status" value="1"/>
</dbReference>
<evidence type="ECO:0000256" key="1">
    <source>
        <dbReference type="ARBA" id="ARBA00023242"/>
    </source>
</evidence>
<reference evidence="2" key="1">
    <citation type="submission" date="2022-07" db="EMBL/GenBank/DDBJ databases">
        <title>Fungi with potential for degradation of polypropylene.</title>
        <authorList>
            <person name="Gostincar C."/>
        </authorList>
    </citation>
    <scope>NUCLEOTIDE SEQUENCE</scope>
    <source>
        <strain evidence="2">EXF-13308</strain>
    </source>
</reference>
<evidence type="ECO:0000313" key="3">
    <source>
        <dbReference type="Proteomes" id="UP001174694"/>
    </source>
</evidence>
<keyword evidence="1" id="KW-0539">Nucleus</keyword>
<name>A0AA38VE39_9PEZI</name>
<proteinExistence type="predicted"/>
<evidence type="ECO:0000313" key="2">
    <source>
        <dbReference type="EMBL" id="KAJ9143460.1"/>
    </source>
</evidence>
<protein>
    <submittedName>
        <fullName evidence="2">Uncharacterized protein</fullName>
    </submittedName>
</protein>
<organism evidence="2 3">
    <name type="scientific">Pleurostoma richardsiae</name>
    <dbReference type="NCBI Taxonomy" id="41990"/>
    <lineage>
        <taxon>Eukaryota</taxon>
        <taxon>Fungi</taxon>
        <taxon>Dikarya</taxon>
        <taxon>Ascomycota</taxon>
        <taxon>Pezizomycotina</taxon>
        <taxon>Sordariomycetes</taxon>
        <taxon>Sordariomycetidae</taxon>
        <taxon>Calosphaeriales</taxon>
        <taxon>Pleurostomataceae</taxon>
        <taxon>Pleurostoma</taxon>
    </lineage>
</organism>
<sequence length="220" mass="24191">MLVDRYLGGGRLDPFQAYPQVRWELFVPSLVDHYIVHMAVDIPELDQKDGLGLLRNKWFPLAVSEPATFQIVLLLSASNFAVVSSSAAASIRPHLVQMKCDAIHAVNEAFALEHRRLSDAVIGAVAKMASFEAMYGNVETYKVHMAGLQKMVAMRGGLAALGLGGLLRRIVVWIDLNSSLLLGTPRFFPGATFSDHDKTGDRSPDEETLLEGNLERFIAI</sequence>
<dbReference type="EMBL" id="JANBVO010000019">
    <property type="protein sequence ID" value="KAJ9143460.1"/>
    <property type="molecule type" value="Genomic_DNA"/>
</dbReference>
<accession>A0AA38VE39</accession>
<keyword evidence="3" id="KW-1185">Reference proteome</keyword>